<evidence type="ECO:0000259" key="12">
    <source>
        <dbReference type="PROSITE" id="PS50052"/>
    </source>
</evidence>
<keyword evidence="11" id="KW-0963">Cytoplasm</keyword>
<keyword evidence="8 11" id="KW-0067">ATP-binding</keyword>
<dbReference type="FunFam" id="3.30.63.10:FF:000002">
    <property type="entry name" value="Guanylate kinase 1"/>
    <property type="match status" value="1"/>
</dbReference>
<dbReference type="CDD" id="cd00071">
    <property type="entry name" value="GMPK"/>
    <property type="match status" value="1"/>
</dbReference>
<comment type="function">
    <text evidence="1 11">Essential for recycling GMP and indirectly, cGMP.</text>
</comment>
<dbReference type="HAMAP" id="MF_00328">
    <property type="entry name" value="Guanylate_kinase"/>
    <property type="match status" value="1"/>
</dbReference>
<evidence type="ECO:0000313" key="13">
    <source>
        <dbReference type="EMBL" id="HIX82463.1"/>
    </source>
</evidence>
<dbReference type="EMBL" id="DXET01000242">
    <property type="protein sequence ID" value="HIX82463.1"/>
    <property type="molecule type" value="Genomic_DNA"/>
</dbReference>
<evidence type="ECO:0000256" key="1">
    <source>
        <dbReference type="ARBA" id="ARBA00003531"/>
    </source>
</evidence>
<feature type="binding site" evidence="11">
    <location>
        <begin position="11"/>
        <end position="18"/>
    </location>
    <ligand>
        <name>ATP</name>
        <dbReference type="ChEBI" id="CHEBI:30616"/>
    </ligand>
</feature>
<gene>
    <name evidence="11 13" type="primary">gmk</name>
    <name evidence="13" type="ORF">H9980_10930</name>
</gene>
<dbReference type="GO" id="GO:0005829">
    <property type="term" value="C:cytosol"/>
    <property type="evidence" value="ECO:0007669"/>
    <property type="project" value="TreeGrafter"/>
</dbReference>
<dbReference type="SMART" id="SM00072">
    <property type="entry name" value="GuKc"/>
    <property type="match status" value="1"/>
</dbReference>
<proteinExistence type="inferred from homology"/>
<dbReference type="GO" id="GO:0005524">
    <property type="term" value="F:ATP binding"/>
    <property type="evidence" value="ECO:0007669"/>
    <property type="project" value="UniProtKB-UniRule"/>
</dbReference>
<accession>A0A9D1XMY3</accession>
<dbReference type="InterPro" id="IPR008144">
    <property type="entry name" value="Guanylate_kin-like_dom"/>
</dbReference>
<evidence type="ECO:0000256" key="7">
    <source>
        <dbReference type="ARBA" id="ARBA00022777"/>
    </source>
</evidence>
<evidence type="ECO:0000256" key="10">
    <source>
        <dbReference type="ARBA" id="ARBA00048594"/>
    </source>
</evidence>
<feature type="domain" description="Guanylate kinase-like" evidence="12">
    <location>
        <begin position="4"/>
        <end position="183"/>
    </location>
</feature>
<dbReference type="InterPro" id="IPR020590">
    <property type="entry name" value="Guanylate_kinase_CS"/>
</dbReference>
<dbReference type="InterPro" id="IPR017665">
    <property type="entry name" value="Guanylate_kinase"/>
</dbReference>
<comment type="catalytic activity">
    <reaction evidence="10 11">
        <text>GMP + ATP = GDP + ADP</text>
        <dbReference type="Rhea" id="RHEA:20780"/>
        <dbReference type="ChEBI" id="CHEBI:30616"/>
        <dbReference type="ChEBI" id="CHEBI:58115"/>
        <dbReference type="ChEBI" id="CHEBI:58189"/>
        <dbReference type="ChEBI" id="CHEBI:456216"/>
        <dbReference type="EC" id="2.7.4.8"/>
    </reaction>
</comment>
<dbReference type="NCBIfam" id="TIGR03263">
    <property type="entry name" value="guanyl_kin"/>
    <property type="match status" value="1"/>
</dbReference>
<dbReference type="EC" id="2.7.4.8" evidence="3 11"/>
<dbReference type="PANTHER" id="PTHR23117:SF13">
    <property type="entry name" value="GUANYLATE KINASE"/>
    <property type="match status" value="1"/>
</dbReference>
<evidence type="ECO:0000256" key="4">
    <source>
        <dbReference type="ARBA" id="ARBA00016296"/>
    </source>
</evidence>
<dbReference type="Proteomes" id="UP000886724">
    <property type="component" value="Unassembled WGS sequence"/>
</dbReference>
<dbReference type="AlphaFoldDB" id="A0A9D1XMY3"/>
<evidence type="ECO:0000256" key="3">
    <source>
        <dbReference type="ARBA" id="ARBA00012961"/>
    </source>
</evidence>
<comment type="caution">
    <text evidence="13">The sequence shown here is derived from an EMBL/GenBank/DDBJ whole genome shotgun (WGS) entry which is preliminary data.</text>
</comment>
<keyword evidence="7 11" id="KW-0418">Kinase</keyword>
<sequence length="190" mass="21771">MQKGMLIILSGPSGVGKGTVREQLFKDESLNLAYSISMTTRKPRPGERDGVDYFFVEETEFEEKIKEGKLLEWAKFVGNYYGTPKDYVEQLLTQGKNVVLEIEVQGALQVMEKCPDATTIFIVPPSFEELERRIRGRRTEDEAIVQERLAKARKEIATKDEYKYVVENDDVMLAKEQIATIIKNHCTNQD</sequence>
<dbReference type="Gene3D" id="3.30.63.10">
    <property type="entry name" value="Guanylate Kinase phosphate binding domain"/>
    <property type="match status" value="1"/>
</dbReference>
<dbReference type="SUPFAM" id="SSF52540">
    <property type="entry name" value="P-loop containing nucleoside triphosphate hydrolases"/>
    <property type="match status" value="1"/>
</dbReference>
<dbReference type="InterPro" id="IPR008145">
    <property type="entry name" value="GK/Ca_channel_bsu"/>
</dbReference>
<dbReference type="InterPro" id="IPR027417">
    <property type="entry name" value="P-loop_NTPase"/>
</dbReference>
<dbReference type="PANTHER" id="PTHR23117">
    <property type="entry name" value="GUANYLATE KINASE-RELATED"/>
    <property type="match status" value="1"/>
</dbReference>
<reference evidence="13" key="1">
    <citation type="journal article" date="2021" name="PeerJ">
        <title>Extensive microbial diversity within the chicken gut microbiome revealed by metagenomics and culture.</title>
        <authorList>
            <person name="Gilroy R."/>
            <person name="Ravi A."/>
            <person name="Getino M."/>
            <person name="Pursley I."/>
            <person name="Horton D.L."/>
            <person name="Alikhan N.F."/>
            <person name="Baker D."/>
            <person name="Gharbi K."/>
            <person name="Hall N."/>
            <person name="Watson M."/>
            <person name="Adriaenssens E.M."/>
            <person name="Foster-Nyarko E."/>
            <person name="Jarju S."/>
            <person name="Secka A."/>
            <person name="Antonio M."/>
            <person name="Oren A."/>
            <person name="Chaudhuri R.R."/>
            <person name="La Ragione R."/>
            <person name="Hildebrand F."/>
            <person name="Pallen M.J."/>
        </authorList>
    </citation>
    <scope>NUCLEOTIDE SEQUENCE</scope>
    <source>
        <strain evidence="13">ChiGjej1B1-14440</strain>
    </source>
</reference>
<evidence type="ECO:0000313" key="14">
    <source>
        <dbReference type="Proteomes" id="UP000886724"/>
    </source>
</evidence>
<dbReference type="GO" id="GO:0004385">
    <property type="term" value="F:GMP kinase activity"/>
    <property type="evidence" value="ECO:0007669"/>
    <property type="project" value="UniProtKB-UniRule"/>
</dbReference>
<comment type="similarity">
    <text evidence="2 11">Belongs to the guanylate kinase family.</text>
</comment>
<dbReference type="Gene3D" id="3.40.50.300">
    <property type="entry name" value="P-loop containing nucleotide triphosphate hydrolases"/>
    <property type="match status" value="1"/>
</dbReference>
<evidence type="ECO:0000256" key="6">
    <source>
        <dbReference type="ARBA" id="ARBA00022741"/>
    </source>
</evidence>
<organism evidence="13 14">
    <name type="scientific">Candidatus Erysipelatoclostridium merdavium</name>
    <dbReference type="NCBI Taxonomy" id="2838566"/>
    <lineage>
        <taxon>Bacteria</taxon>
        <taxon>Bacillati</taxon>
        <taxon>Bacillota</taxon>
        <taxon>Erysipelotrichia</taxon>
        <taxon>Erysipelotrichales</taxon>
        <taxon>Erysipelotrichales incertae sedis</taxon>
    </lineage>
</organism>
<keyword evidence="6 11" id="KW-0547">Nucleotide-binding</keyword>
<keyword evidence="5 11" id="KW-0808">Transferase</keyword>
<reference evidence="13" key="2">
    <citation type="submission" date="2021-04" db="EMBL/GenBank/DDBJ databases">
        <authorList>
            <person name="Gilroy R."/>
        </authorList>
    </citation>
    <scope>NUCLEOTIDE SEQUENCE</scope>
    <source>
        <strain evidence="13">ChiGjej1B1-14440</strain>
    </source>
</reference>
<evidence type="ECO:0000256" key="2">
    <source>
        <dbReference type="ARBA" id="ARBA00005790"/>
    </source>
</evidence>
<protein>
    <recommendedName>
        <fullName evidence="4 11">Guanylate kinase</fullName>
        <ecNumber evidence="3 11">2.7.4.8</ecNumber>
    </recommendedName>
    <alternativeName>
        <fullName evidence="9 11">GMP kinase</fullName>
    </alternativeName>
</protein>
<dbReference type="PROSITE" id="PS00856">
    <property type="entry name" value="GUANYLATE_KINASE_1"/>
    <property type="match status" value="1"/>
</dbReference>
<dbReference type="Pfam" id="PF00625">
    <property type="entry name" value="Guanylate_kin"/>
    <property type="match status" value="1"/>
</dbReference>
<evidence type="ECO:0000256" key="5">
    <source>
        <dbReference type="ARBA" id="ARBA00022679"/>
    </source>
</evidence>
<dbReference type="PROSITE" id="PS50052">
    <property type="entry name" value="GUANYLATE_KINASE_2"/>
    <property type="match status" value="1"/>
</dbReference>
<evidence type="ECO:0000256" key="9">
    <source>
        <dbReference type="ARBA" id="ARBA00030128"/>
    </source>
</evidence>
<name>A0A9D1XMY3_9FIRM</name>
<evidence type="ECO:0000256" key="11">
    <source>
        <dbReference type="HAMAP-Rule" id="MF_00328"/>
    </source>
</evidence>
<comment type="subcellular location">
    <subcellularLocation>
        <location evidence="11">Cytoplasm</location>
    </subcellularLocation>
</comment>
<evidence type="ECO:0000256" key="8">
    <source>
        <dbReference type="ARBA" id="ARBA00022840"/>
    </source>
</evidence>